<dbReference type="EMBL" id="ASHM01060847">
    <property type="protein sequence ID" value="PNX89776.1"/>
    <property type="molecule type" value="Genomic_DNA"/>
</dbReference>
<accession>A0A2K3MG62</accession>
<dbReference type="GO" id="GO:0010020">
    <property type="term" value="P:chloroplast fission"/>
    <property type="evidence" value="ECO:0007669"/>
    <property type="project" value="InterPro"/>
</dbReference>
<evidence type="ECO:0000313" key="2">
    <source>
        <dbReference type="Proteomes" id="UP000236291"/>
    </source>
</evidence>
<comment type="caution">
    <text evidence="1">The sequence shown here is derived from an EMBL/GenBank/DDBJ whole genome shotgun (WGS) entry which is preliminary data.</text>
</comment>
<dbReference type="InterPro" id="IPR038939">
    <property type="entry name" value="PDV1/PDV2"/>
</dbReference>
<reference evidence="1 2" key="1">
    <citation type="journal article" date="2014" name="Am. J. Bot.">
        <title>Genome assembly and annotation for red clover (Trifolium pratense; Fabaceae).</title>
        <authorList>
            <person name="Istvanek J."/>
            <person name="Jaros M."/>
            <person name="Krenek A."/>
            <person name="Repkova J."/>
        </authorList>
    </citation>
    <scope>NUCLEOTIDE SEQUENCE [LARGE SCALE GENOMIC DNA]</scope>
    <source>
        <strain evidence="2">cv. Tatra</strain>
        <tissue evidence="1">Young leaves</tissue>
    </source>
</reference>
<dbReference type="AlphaFoldDB" id="A0A2K3MG62"/>
<proteinExistence type="predicted"/>
<name>A0A2K3MG62_TRIPR</name>
<dbReference type="PANTHER" id="PTHR33600:SF3">
    <property type="entry name" value="PLASTID DIVISION PROTEIN PDV2"/>
    <property type="match status" value="1"/>
</dbReference>
<evidence type="ECO:0000313" key="1">
    <source>
        <dbReference type="EMBL" id="PNX89776.1"/>
    </source>
</evidence>
<dbReference type="PANTHER" id="PTHR33600">
    <property type="entry name" value="PLASTID DIVISION PROTEIN PDV2"/>
    <property type="match status" value="1"/>
</dbReference>
<dbReference type="ExpressionAtlas" id="A0A2K3MG62">
    <property type="expression patterns" value="baseline"/>
</dbReference>
<gene>
    <name evidence="1" type="ORF">L195_g045898</name>
</gene>
<sequence length="71" mass="7776">MEEEGIGLVLARATELRFKINNSIHKPTSPNGLEDDEDDDSTDRLLNICDALEALETQLSSLQVGTHSPPN</sequence>
<protein>
    <submittedName>
        <fullName evidence="1">Putative plastid division protein PDV2</fullName>
    </submittedName>
</protein>
<reference evidence="1 2" key="2">
    <citation type="journal article" date="2017" name="Front. Plant Sci.">
        <title>Gene Classification and Mining of Molecular Markers Useful in Red Clover (Trifolium pratense) Breeding.</title>
        <authorList>
            <person name="Istvanek J."/>
            <person name="Dluhosova J."/>
            <person name="Dluhos P."/>
            <person name="Patkova L."/>
            <person name="Nedelnik J."/>
            <person name="Repkova J."/>
        </authorList>
    </citation>
    <scope>NUCLEOTIDE SEQUENCE [LARGE SCALE GENOMIC DNA]</scope>
    <source>
        <strain evidence="2">cv. Tatra</strain>
        <tissue evidence="1">Young leaves</tissue>
    </source>
</reference>
<dbReference type="STRING" id="57577.A0A2K3MG62"/>
<organism evidence="1 2">
    <name type="scientific">Trifolium pratense</name>
    <name type="common">Red clover</name>
    <dbReference type="NCBI Taxonomy" id="57577"/>
    <lineage>
        <taxon>Eukaryota</taxon>
        <taxon>Viridiplantae</taxon>
        <taxon>Streptophyta</taxon>
        <taxon>Embryophyta</taxon>
        <taxon>Tracheophyta</taxon>
        <taxon>Spermatophyta</taxon>
        <taxon>Magnoliopsida</taxon>
        <taxon>eudicotyledons</taxon>
        <taxon>Gunneridae</taxon>
        <taxon>Pentapetalae</taxon>
        <taxon>rosids</taxon>
        <taxon>fabids</taxon>
        <taxon>Fabales</taxon>
        <taxon>Fabaceae</taxon>
        <taxon>Papilionoideae</taxon>
        <taxon>50 kb inversion clade</taxon>
        <taxon>NPAAA clade</taxon>
        <taxon>Hologalegina</taxon>
        <taxon>IRL clade</taxon>
        <taxon>Trifolieae</taxon>
        <taxon>Trifolium</taxon>
    </lineage>
</organism>
<dbReference type="Proteomes" id="UP000236291">
    <property type="component" value="Unassembled WGS sequence"/>
</dbReference>